<organism evidence="1 2">
    <name type="scientific">Diploptera punctata</name>
    <name type="common">Pacific beetle cockroach</name>
    <dbReference type="NCBI Taxonomy" id="6984"/>
    <lineage>
        <taxon>Eukaryota</taxon>
        <taxon>Metazoa</taxon>
        <taxon>Ecdysozoa</taxon>
        <taxon>Arthropoda</taxon>
        <taxon>Hexapoda</taxon>
        <taxon>Insecta</taxon>
        <taxon>Pterygota</taxon>
        <taxon>Neoptera</taxon>
        <taxon>Polyneoptera</taxon>
        <taxon>Dictyoptera</taxon>
        <taxon>Blattodea</taxon>
        <taxon>Blaberoidea</taxon>
        <taxon>Blaberidae</taxon>
        <taxon>Diplopterinae</taxon>
        <taxon>Diploptera</taxon>
    </lineage>
</organism>
<feature type="non-terminal residue" evidence="1">
    <location>
        <position position="1"/>
    </location>
</feature>
<keyword evidence="2" id="KW-1185">Reference proteome</keyword>
<reference evidence="1" key="1">
    <citation type="journal article" date="2023" name="IScience">
        <title>Live-bearing cockroach genome reveals convergent evolutionary mechanisms linked to viviparity in insects and beyond.</title>
        <authorList>
            <person name="Fouks B."/>
            <person name="Harrison M.C."/>
            <person name="Mikhailova A.A."/>
            <person name="Marchal E."/>
            <person name="English S."/>
            <person name="Carruthers M."/>
            <person name="Jennings E.C."/>
            <person name="Chiamaka E.L."/>
            <person name="Frigard R.A."/>
            <person name="Pippel M."/>
            <person name="Attardo G.M."/>
            <person name="Benoit J.B."/>
            <person name="Bornberg-Bauer E."/>
            <person name="Tobe S.S."/>
        </authorList>
    </citation>
    <scope>NUCLEOTIDE SEQUENCE</scope>
    <source>
        <strain evidence="1">Stay&amp;Tobe</strain>
    </source>
</reference>
<evidence type="ECO:0000313" key="1">
    <source>
        <dbReference type="EMBL" id="KAJ9591094.1"/>
    </source>
</evidence>
<sequence length="107" mass="11649">SLPLLSNSCIAHAAIVICCCIFNAILTNDMARSIENVTNDHCSIGDTLSSSSAVFTTVNFFSFLPLDLDTEDMVVVLNDMTPIYLRLHVANLLLHVGEETVPSLHTQ</sequence>
<name>A0AAD8A216_DIPPU</name>
<protein>
    <submittedName>
        <fullName evidence="1">Uncharacterized protein</fullName>
    </submittedName>
</protein>
<evidence type="ECO:0000313" key="2">
    <source>
        <dbReference type="Proteomes" id="UP001233999"/>
    </source>
</evidence>
<accession>A0AAD8A216</accession>
<dbReference type="EMBL" id="JASPKZ010003887">
    <property type="protein sequence ID" value="KAJ9591094.1"/>
    <property type="molecule type" value="Genomic_DNA"/>
</dbReference>
<proteinExistence type="predicted"/>
<feature type="non-terminal residue" evidence="1">
    <location>
        <position position="107"/>
    </location>
</feature>
<comment type="caution">
    <text evidence="1">The sequence shown here is derived from an EMBL/GenBank/DDBJ whole genome shotgun (WGS) entry which is preliminary data.</text>
</comment>
<gene>
    <name evidence="1" type="ORF">L9F63_002375</name>
</gene>
<reference evidence="1" key="2">
    <citation type="submission" date="2023-05" db="EMBL/GenBank/DDBJ databases">
        <authorList>
            <person name="Fouks B."/>
        </authorList>
    </citation>
    <scope>NUCLEOTIDE SEQUENCE</scope>
    <source>
        <strain evidence="1">Stay&amp;Tobe</strain>
        <tissue evidence="1">Testes</tissue>
    </source>
</reference>
<dbReference type="Proteomes" id="UP001233999">
    <property type="component" value="Unassembled WGS sequence"/>
</dbReference>
<dbReference type="AlphaFoldDB" id="A0AAD8A216"/>